<evidence type="ECO:0000256" key="1">
    <source>
        <dbReference type="ARBA" id="ARBA00010790"/>
    </source>
</evidence>
<evidence type="ECO:0000256" key="2">
    <source>
        <dbReference type="ARBA" id="ARBA00022630"/>
    </source>
</evidence>
<keyword evidence="4" id="KW-0560">Oxidoreductase</keyword>
<dbReference type="GO" id="GO:0050660">
    <property type="term" value="F:flavin adenine dinucleotide binding"/>
    <property type="evidence" value="ECO:0007669"/>
    <property type="project" value="InterPro"/>
</dbReference>
<reference evidence="7 8" key="1">
    <citation type="submission" date="2020-08" db="EMBL/GenBank/DDBJ databases">
        <title>Cohnella phylogeny.</title>
        <authorList>
            <person name="Dunlap C."/>
        </authorList>
    </citation>
    <scope>NUCLEOTIDE SEQUENCE [LARGE SCALE GENOMIC DNA]</scope>
    <source>
        <strain evidence="7 8">DSM 25239</strain>
    </source>
</reference>
<dbReference type="InterPro" id="IPR027056">
    <property type="entry name" value="Gluconate_2DH_su3"/>
</dbReference>
<proteinExistence type="inferred from homology"/>
<dbReference type="Pfam" id="PF13450">
    <property type="entry name" value="NAD_binding_8"/>
    <property type="match status" value="1"/>
</dbReference>
<feature type="domain" description="4Fe-4S ferredoxin-type" evidence="6">
    <location>
        <begin position="374"/>
        <end position="405"/>
    </location>
</feature>
<dbReference type="InterPro" id="IPR000172">
    <property type="entry name" value="GMC_OxRdtase_N"/>
</dbReference>
<dbReference type="GO" id="GO:0016614">
    <property type="term" value="F:oxidoreductase activity, acting on CH-OH group of donors"/>
    <property type="evidence" value="ECO:0007669"/>
    <property type="project" value="InterPro"/>
</dbReference>
<dbReference type="EMBL" id="JACJVR010000059">
    <property type="protein sequence ID" value="MBB6692789.1"/>
    <property type="molecule type" value="Genomic_DNA"/>
</dbReference>
<dbReference type="RefSeq" id="WP_185136772.1">
    <property type="nucleotide sequence ID" value="NZ_JACJVR010000059.1"/>
</dbReference>
<evidence type="ECO:0000256" key="4">
    <source>
        <dbReference type="ARBA" id="ARBA00023002"/>
    </source>
</evidence>
<dbReference type="SUPFAM" id="SSF51905">
    <property type="entry name" value="FAD/NAD(P)-binding domain"/>
    <property type="match status" value="1"/>
</dbReference>
<dbReference type="PROSITE" id="PS51379">
    <property type="entry name" value="4FE4S_FER_2"/>
    <property type="match status" value="1"/>
</dbReference>
<evidence type="ECO:0000256" key="3">
    <source>
        <dbReference type="ARBA" id="ARBA00022827"/>
    </source>
</evidence>
<comment type="similarity">
    <text evidence="1">Belongs to the GMC oxidoreductase family.</text>
</comment>
<dbReference type="InterPro" id="IPR036188">
    <property type="entry name" value="FAD/NAD-bd_sf"/>
</dbReference>
<evidence type="ECO:0000313" key="8">
    <source>
        <dbReference type="Proteomes" id="UP000553776"/>
    </source>
</evidence>
<dbReference type="Gene3D" id="3.50.50.60">
    <property type="entry name" value="FAD/NAD(P)-binding domain"/>
    <property type="match status" value="2"/>
</dbReference>
<dbReference type="Pfam" id="PF00732">
    <property type="entry name" value="GMC_oxred_N"/>
    <property type="match status" value="1"/>
</dbReference>
<sequence>MKTGDEAKARGELRRLLEAVANRLIPGDDWPSASEGGVLEYLERRASEDPDTWAGLIVPGLRELDARAVASHGRPFPELPEDEQDELLRDFERGRDGIGNGDENGGGNGQVSPERFFEVFLSLVAEGYYGSPEAGGNPGAKSWDMLGFRPGPLAGHPASVPEAEWPLRTFDELRDRYDAVVVGAGAGGSVAAAVLAEAGMSVLVVERGSWLRYADVGRDHLRNHRLSKYGHNTGPESEGHPRTILTPGGAERITLPHEGDYHNNAMTLGGGTRVYGAQAWRFHPDDFRMATRYGIPDGSSLSDWPIRYEDLEPYYERAEWEVGVSGDGGAHPDGGKRGRPYPMPPLSGTREARRLAEGAARLGWPFGPVPLLINSVERDGRPACGRCGQCVGFACPTDSKNGGHNTMLRRALATGNCDLICDTIADRILTEGGRHATGVQLAQSFGGTIRRKRIRAGHVVVAAGAIESARLLLHSATDAEPDGIGNRYGQVGRNLQGHVYAGAYGLFDEPVQDGLGPGVAIATLRFAHGNAGIVGGGLLANEFTRLPLIHWYRALAPDAARWGSAGKETMRVSYSRTSQIQGPIQEIPTPESRVRLSPTVKDRFGIPAAMLSGSVHPESVRAARMLAEQAERWLWASGAVQVWRTSPGDGLSAGQHQAGTLRMGEDPASSVTDPLGRVHGYDNLWVSDGSVHVTNGGVNPVLTILALAFRTAENLIKQA</sequence>
<feature type="region of interest" description="Disordered" evidence="5">
    <location>
        <begin position="649"/>
        <end position="671"/>
    </location>
</feature>
<dbReference type="PANTHER" id="PTHR46056">
    <property type="entry name" value="LONG-CHAIN-ALCOHOL OXIDASE"/>
    <property type="match status" value="1"/>
</dbReference>
<dbReference type="InterPro" id="IPR017896">
    <property type="entry name" value="4Fe4S_Fe-S-bd"/>
</dbReference>
<evidence type="ECO:0000259" key="6">
    <source>
        <dbReference type="PROSITE" id="PS51379"/>
    </source>
</evidence>
<evidence type="ECO:0000313" key="7">
    <source>
        <dbReference type="EMBL" id="MBB6692789.1"/>
    </source>
</evidence>
<dbReference type="Pfam" id="PF13618">
    <property type="entry name" value="Gluconate_2-dh3"/>
    <property type="match status" value="1"/>
</dbReference>
<dbReference type="PANTHER" id="PTHR46056:SF12">
    <property type="entry name" value="LONG-CHAIN-ALCOHOL OXIDASE"/>
    <property type="match status" value="1"/>
</dbReference>
<keyword evidence="8" id="KW-1185">Reference proteome</keyword>
<protein>
    <submittedName>
        <fullName evidence="7">Gluconate 2-dehydrogenase subunit 3 family protein</fullName>
    </submittedName>
</protein>
<gene>
    <name evidence="7" type="ORF">H7B90_15375</name>
</gene>
<dbReference type="AlphaFoldDB" id="A0A841TZ18"/>
<dbReference type="Pfam" id="PF05199">
    <property type="entry name" value="GMC_oxred_C"/>
    <property type="match status" value="1"/>
</dbReference>
<feature type="region of interest" description="Disordered" evidence="5">
    <location>
        <begin position="325"/>
        <end position="348"/>
    </location>
</feature>
<organism evidence="7 8">
    <name type="scientific">Cohnella xylanilytica</name>
    <dbReference type="NCBI Taxonomy" id="557555"/>
    <lineage>
        <taxon>Bacteria</taxon>
        <taxon>Bacillati</taxon>
        <taxon>Bacillota</taxon>
        <taxon>Bacilli</taxon>
        <taxon>Bacillales</taxon>
        <taxon>Paenibacillaceae</taxon>
        <taxon>Cohnella</taxon>
    </lineage>
</organism>
<dbReference type="InterPro" id="IPR007867">
    <property type="entry name" value="GMC_OxRtase_C"/>
</dbReference>
<dbReference type="Proteomes" id="UP000553776">
    <property type="component" value="Unassembled WGS sequence"/>
</dbReference>
<keyword evidence="2" id="KW-0285">Flavoprotein</keyword>
<keyword evidence="3" id="KW-0274">FAD</keyword>
<evidence type="ECO:0000256" key="5">
    <source>
        <dbReference type="SAM" id="MobiDB-lite"/>
    </source>
</evidence>
<accession>A0A841TZ18</accession>
<comment type="caution">
    <text evidence="7">The sequence shown here is derived from an EMBL/GenBank/DDBJ whole genome shotgun (WGS) entry which is preliminary data.</text>
</comment>
<name>A0A841TZ18_9BACL</name>